<dbReference type="AlphaFoldDB" id="A0A0F9HF01"/>
<gene>
    <name evidence="1" type="ORF">LCGC14_1710530</name>
</gene>
<sequence length="98" mass="11796">APKGIPLEKILEYVWHSETKSPYQNHDEDFLLGKNEDTAYYFYYTKNAITTLDIDFLRLIKTKADQYIIYADNCLLERKLLDKYHIIFKKIPRDISRF</sequence>
<feature type="non-terminal residue" evidence="1">
    <location>
        <position position="1"/>
    </location>
</feature>
<organism evidence="1">
    <name type="scientific">marine sediment metagenome</name>
    <dbReference type="NCBI Taxonomy" id="412755"/>
    <lineage>
        <taxon>unclassified sequences</taxon>
        <taxon>metagenomes</taxon>
        <taxon>ecological metagenomes</taxon>
    </lineage>
</organism>
<proteinExistence type="predicted"/>
<accession>A0A0F9HF01</accession>
<reference evidence="1" key="1">
    <citation type="journal article" date="2015" name="Nature">
        <title>Complex archaea that bridge the gap between prokaryotes and eukaryotes.</title>
        <authorList>
            <person name="Spang A."/>
            <person name="Saw J.H."/>
            <person name="Jorgensen S.L."/>
            <person name="Zaremba-Niedzwiedzka K."/>
            <person name="Martijn J."/>
            <person name="Lind A.E."/>
            <person name="van Eijk R."/>
            <person name="Schleper C."/>
            <person name="Guy L."/>
            <person name="Ettema T.J."/>
        </authorList>
    </citation>
    <scope>NUCLEOTIDE SEQUENCE</scope>
</reference>
<dbReference type="EMBL" id="LAZR01015249">
    <property type="protein sequence ID" value="KKM14001.1"/>
    <property type="molecule type" value="Genomic_DNA"/>
</dbReference>
<evidence type="ECO:0000313" key="1">
    <source>
        <dbReference type="EMBL" id="KKM14001.1"/>
    </source>
</evidence>
<protein>
    <submittedName>
        <fullName evidence="1">Uncharacterized protein</fullName>
    </submittedName>
</protein>
<name>A0A0F9HF01_9ZZZZ</name>
<comment type="caution">
    <text evidence="1">The sequence shown here is derived from an EMBL/GenBank/DDBJ whole genome shotgun (WGS) entry which is preliminary data.</text>
</comment>